<evidence type="ECO:0000256" key="3">
    <source>
        <dbReference type="ARBA" id="ARBA00022989"/>
    </source>
</evidence>
<dbReference type="PANTHER" id="PTHR21016:SF25">
    <property type="entry name" value="TM2 DOMAIN-CONTAINING PROTEIN DDB_G0277895-RELATED"/>
    <property type="match status" value="1"/>
</dbReference>
<dbReference type="GeneID" id="92990402"/>
<feature type="transmembrane region" description="Helical" evidence="5">
    <location>
        <begin position="109"/>
        <end position="134"/>
    </location>
</feature>
<evidence type="ECO:0000259" key="6">
    <source>
        <dbReference type="Pfam" id="PF05154"/>
    </source>
</evidence>
<feature type="transmembrane region" description="Helical" evidence="5">
    <location>
        <begin position="84"/>
        <end position="103"/>
    </location>
</feature>
<keyword evidence="3 5" id="KW-1133">Transmembrane helix</keyword>
<evidence type="ECO:0000256" key="5">
    <source>
        <dbReference type="SAM" id="Phobius"/>
    </source>
</evidence>
<evidence type="ECO:0000313" key="9">
    <source>
        <dbReference type="Proteomes" id="UP000421791"/>
    </source>
</evidence>
<evidence type="ECO:0000313" key="10">
    <source>
        <dbReference type="Proteomes" id="UP000440198"/>
    </source>
</evidence>
<evidence type="ECO:0000256" key="2">
    <source>
        <dbReference type="ARBA" id="ARBA00022692"/>
    </source>
</evidence>
<feature type="domain" description="TM2" evidence="6">
    <location>
        <begin position="80"/>
        <end position="130"/>
    </location>
</feature>
<reference evidence="9 10" key="1">
    <citation type="journal article" date="2019" name="Nat. Med.">
        <title>A library of human gut bacterial isolates paired with longitudinal multiomics data enables mechanistic microbiome research.</title>
        <authorList>
            <person name="Poyet M."/>
            <person name="Groussin M."/>
            <person name="Gibbons S.M."/>
            <person name="Avila-Pacheco J."/>
            <person name="Jiang X."/>
            <person name="Kearney S.M."/>
            <person name="Perrotta A.R."/>
            <person name="Berdy B."/>
            <person name="Zhao S."/>
            <person name="Lieberman T.D."/>
            <person name="Swanson P.K."/>
            <person name="Smith M."/>
            <person name="Roesemann S."/>
            <person name="Alexander J.E."/>
            <person name="Rich S.A."/>
            <person name="Livny J."/>
            <person name="Vlamakis H."/>
            <person name="Clish C."/>
            <person name="Bullock K."/>
            <person name="Deik A."/>
            <person name="Scott J."/>
            <person name="Pierce K.A."/>
            <person name="Xavier R.J."/>
            <person name="Alm E.J."/>
        </authorList>
    </citation>
    <scope>NUCLEOTIDE SEQUENCE [LARGE SCALE GENOMIC DNA]</scope>
    <source>
        <strain evidence="8 10">BIOML-A2</strain>
        <strain evidence="7 9">BIOML-A6</strain>
    </source>
</reference>
<dbReference type="Proteomes" id="UP000421791">
    <property type="component" value="Unassembled WGS sequence"/>
</dbReference>
<dbReference type="GO" id="GO:0016020">
    <property type="term" value="C:membrane"/>
    <property type="evidence" value="ECO:0007669"/>
    <property type="project" value="UniProtKB-SubCell"/>
</dbReference>
<dbReference type="RefSeq" id="WP_007756268.1">
    <property type="nucleotide sequence ID" value="NZ_JADOZO010000316.1"/>
</dbReference>
<accession>A0A7J4YHX8</accession>
<dbReference type="EMBL" id="VWAG01000095">
    <property type="protein sequence ID" value="KAA5250676.1"/>
    <property type="molecule type" value="Genomic_DNA"/>
</dbReference>
<evidence type="ECO:0000313" key="7">
    <source>
        <dbReference type="EMBL" id="KAA5225687.1"/>
    </source>
</evidence>
<keyword evidence="2 5" id="KW-0812">Transmembrane</keyword>
<keyword evidence="4 5" id="KW-0472">Membrane</keyword>
<keyword evidence="10" id="KW-1185">Reference proteome</keyword>
<dbReference type="Pfam" id="PF05154">
    <property type="entry name" value="TM2"/>
    <property type="match status" value="1"/>
</dbReference>
<name>A0A7J4YHX8_9BACE</name>
<dbReference type="InterPro" id="IPR050932">
    <property type="entry name" value="TM2D1-3-like"/>
</dbReference>
<dbReference type="Proteomes" id="UP000440198">
    <property type="component" value="Unassembled WGS sequence"/>
</dbReference>
<dbReference type="AlphaFoldDB" id="A0A7J4YHX8"/>
<comment type="subcellular location">
    <subcellularLocation>
        <location evidence="1">Membrane</location>
        <topology evidence="1">Multi-pass membrane protein</topology>
    </subcellularLocation>
</comment>
<comment type="caution">
    <text evidence="7">The sequence shown here is derived from an EMBL/GenBank/DDBJ whole genome shotgun (WGS) entry which is preliminary data.</text>
</comment>
<proteinExistence type="predicted"/>
<dbReference type="InterPro" id="IPR007829">
    <property type="entry name" value="TM2"/>
</dbReference>
<evidence type="ECO:0000313" key="8">
    <source>
        <dbReference type="EMBL" id="KAA5250676.1"/>
    </source>
</evidence>
<gene>
    <name evidence="8" type="ORF">F2Z09_21975</name>
    <name evidence="7" type="ORF">F2Z22_21970</name>
</gene>
<protein>
    <submittedName>
        <fullName evidence="7">NINE protein</fullName>
    </submittedName>
</protein>
<evidence type="ECO:0000256" key="1">
    <source>
        <dbReference type="ARBA" id="ARBA00004141"/>
    </source>
</evidence>
<dbReference type="PANTHER" id="PTHR21016">
    <property type="entry name" value="BETA-AMYLOID BINDING PROTEIN-RELATED"/>
    <property type="match status" value="1"/>
</dbReference>
<dbReference type="EMBL" id="VWAK01000082">
    <property type="protein sequence ID" value="KAA5225687.1"/>
    <property type="molecule type" value="Genomic_DNA"/>
</dbReference>
<organism evidence="7 9">
    <name type="scientific">Bacteroides finegoldii</name>
    <dbReference type="NCBI Taxonomy" id="338188"/>
    <lineage>
        <taxon>Bacteria</taxon>
        <taxon>Pseudomonadati</taxon>
        <taxon>Bacteroidota</taxon>
        <taxon>Bacteroidia</taxon>
        <taxon>Bacteroidales</taxon>
        <taxon>Bacteroidaceae</taxon>
        <taxon>Bacteroides</taxon>
    </lineage>
</organism>
<evidence type="ECO:0000256" key="4">
    <source>
        <dbReference type="ARBA" id="ARBA00023136"/>
    </source>
</evidence>
<sequence length="146" mass="16541">MQKEIKCPQCGGNRFNESGNNSYRCMYCGATFTSKANTEQESTSPVQTPPSPPNINVNINTGQEQHTRPNIPSYQAYRGDKSRTTAGILAIILGDFGAHHFYLRRPGLGILYLIFFWTWIPSIIGLIEGITYLCMSDRDFDQKYNY</sequence>